<evidence type="ECO:0000313" key="3">
    <source>
        <dbReference type="Proteomes" id="UP001295423"/>
    </source>
</evidence>
<keyword evidence="3" id="KW-1185">Reference proteome</keyword>
<evidence type="ECO:0000256" key="1">
    <source>
        <dbReference type="SAM" id="MobiDB-lite"/>
    </source>
</evidence>
<gene>
    <name evidence="2" type="ORF">CYCCA115_LOCUS3593</name>
</gene>
<reference evidence="2" key="1">
    <citation type="submission" date="2023-08" db="EMBL/GenBank/DDBJ databases">
        <authorList>
            <person name="Audoor S."/>
            <person name="Bilcke G."/>
        </authorList>
    </citation>
    <scope>NUCLEOTIDE SEQUENCE</scope>
</reference>
<dbReference type="AlphaFoldDB" id="A0AAD2CGJ0"/>
<name>A0AAD2CGJ0_9STRA</name>
<dbReference type="EMBL" id="CAKOGP040000334">
    <property type="protein sequence ID" value="CAJ1934096.1"/>
    <property type="molecule type" value="Genomic_DNA"/>
</dbReference>
<accession>A0AAD2CGJ0</accession>
<evidence type="ECO:0000313" key="2">
    <source>
        <dbReference type="EMBL" id="CAJ1934096.1"/>
    </source>
</evidence>
<organism evidence="2 3">
    <name type="scientific">Cylindrotheca closterium</name>
    <dbReference type="NCBI Taxonomy" id="2856"/>
    <lineage>
        <taxon>Eukaryota</taxon>
        <taxon>Sar</taxon>
        <taxon>Stramenopiles</taxon>
        <taxon>Ochrophyta</taxon>
        <taxon>Bacillariophyta</taxon>
        <taxon>Bacillariophyceae</taxon>
        <taxon>Bacillariophycidae</taxon>
        <taxon>Bacillariales</taxon>
        <taxon>Bacillariaceae</taxon>
        <taxon>Cylindrotheca</taxon>
    </lineage>
</organism>
<protein>
    <submittedName>
        <fullName evidence="2">Uncharacterized protein</fullName>
    </submittedName>
</protein>
<proteinExistence type="predicted"/>
<sequence>MPDANMSEPVPAAHVVTPQRNGGQNVAPTRVPFVNATAAAAAPAGAAPPLASVRTRHELIIKRGIYKGKRGYLDESRGHGGYSPTRKSVYITYIDEDGVEKIASHCVRSTSITLVNWSTPLNSTNPILQRHPELMREILSNGVLDPPAE</sequence>
<dbReference type="Proteomes" id="UP001295423">
    <property type="component" value="Unassembled WGS sequence"/>
</dbReference>
<comment type="caution">
    <text evidence="2">The sequence shown here is derived from an EMBL/GenBank/DDBJ whole genome shotgun (WGS) entry which is preliminary data.</text>
</comment>
<feature type="region of interest" description="Disordered" evidence="1">
    <location>
        <begin position="1"/>
        <end position="24"/>
    </location>
</feature>